<organism evidence="5 6">
    <name type="scientific">Amycolatopsis vastitatis</name>
    <dbReference type="NCBI Taxonomy" id="1905142"/>
    <lineage>
        <taxon>Bacteria</taxon>
        <taxon>Bacillati</taxon>
        <taxon>Actinomycetota</taxon>
        <taxon>Actinomycetes</taxon>
        <taxon>Pseudonocardiales</taxon>
        <taxon>Pseudonocardiaceae</taxon>
        <taxon>Amycolatopsis</taxon>
    </lineage>
</organism>
<dbReference type="Pfam" id="PF00072">
    <property type="entry name" value="Response_reg"/>
    <property type="match status" value="1"/>
</dbReference>
<evidence type="ECO:0000256" key="2">
    <source>
        <dbReference type="PROSITE-ProRule" id="PRU00169"/>
    </source>
</evidence>
<feature type="modified residue" description="4-aspartylphosphate" evidence="2">
    <location>
        <position position="56"/>
    </location>
</feature>
<dbReference type="InterPro" id="IPR011006">
    <property type="entry name" value="CheY-like_superfamily"/>
</dbReference>
<dbReference type="SMART" id="SM00448">
    <property type="entry name" value="REC"/>
    <property type="match status" value="1"/>
</dbReference>
<dbReference type="GO" id="GO:0003677">
    <property type="term" value="F:DNA binding"/>
    <property type="evidence" value="ECO:0007669"/>
    <property type="project" value="UniProtKB-KW"/>
</dbReference>
<dbReference type="Gene3D" id="3.40.50.2300">
    <property type="match status" value="1"/>
</dbReference>
<dbReference type="OrthoDB" id="5189221at2"/>
<dbReference type="InterPro" id="IPR001789">
    <property type="entry name" value="Sig_transdc_resp-reg_receiver"/>
</dbReference>
<dbReference type="InterPro" id="IPR039420">
    <property type="entry name" value="WalR-like"/>
</dbReference>
<dbReference type="Pfam" id="PF00196">
    <property type="entry name" value="GerE"/>
    <property type="match status" value="1"/>
</dbReference>
<protein>
    <submittedName>
        <fullName evidence="5">Helix-turn-helix transcriptional regulator</fullName>
    </submittedName>
</protein>
<dbReference type="EMBL" id="NMUL01000039">
    <property type="protein sequence ID" value="OXM62666.1"/>
    <property type="molecule type" value="Genomic_DNA"/>
</dbReference>
<evidence type="ECO:0000313" key="6">
    <source>
        <dbReference type="Proteomes" id="UP000215199"/>
    </source>
</evidence>
<sequence length="217" mass="22882">MVRRPVVVIDDHPLVSTALVVALRAERIDAARIPVTDRAAILAAVGAHPPGLALLDLDLGDTSGLELIGPLRDGGWAVLVVTACQDRRPIAAAVSRGAIGWVGKREPFERLVAVVADAAAGREVLAPAIRDELVRLHQSAHLRHEQLRRGLARLSARERLVLTRLAAGHAAADVAAEFAVSLTTVRAQIRSILAKLDVRSQLAAVAVLNEAGRAGLG</sequence>
<evidence type="ECO:0000256" key="1">
    <source>
        <dbReference type="ARBA" id="ARBA00023125"/>
    </source>
</evidence>
<dbReference type="GO" id="GO:0000160">
    <property type="term" value="P:phosphorelay signal transduction system"/>
    <property type="evidence" value="ECO:0007669"/>
    <property type="project" value="InterPro"/>
</dbReference>
<dbReference type="PROSITE" id="PS00622">
    <property type="entry name" value="HTH_LUXR_1"/>
    <property type="match status" value="1"/>
</dbReference>
<gene>
    <name evidence="5" type="ORF">CF165_33295</name>
</gene>
<dbReference type="InterPro" id="IPR016032">
    <property type="entry name" value="Sig_transdc_resp-reg_C-effctor"/>
</dbReference>
<keyword evidence="2" id="KW-0597">Phosphoprotein</keyword>
<dbReference type="PANTHER" id="PTHR43214">
    <property type="entry name" value="TWO-COMPONENT RESPONSE REGULATOR"/>
    <property type="match status" value="1"/>
</dbReference>
<reference evidence="6" key="1">
    <citation type="submission" date="2017-07" db="EMBL/GenBank/DDBJ databases">
        <title>Comparative genome mining reveals phylogenetic distribution patterns of secondary metabolites in Amycolatopsis.</title>
        <authorList>
            <person name="Adamek M."/>
            <person name="Alanjary M."/>
            <person name="Sales-Ortells H."/>
            <person name="Goodfellow M."/>
            <person name="Bull A.T."/>
            <person name="Kalinowski J."/>
            <person name="Ziemert N."/>
        </authorList>
    </citation>
    <scope>NUCLEOTIDE SEQUENCE [LARGE SCALE GENOMIC DNA]</scope>
    <source>
        <strain evidence="6">H5</strain>
    </source>
</reference>
<evidence type="ECO:0000259" key="4">
    <source>
        <dbReference type="PROSITE" id="PS50110"/>
    </source>
</evidence>
<feature type="domain" description="Response regulatory" evidence="4">
    <location>
        <begin position="5"/>
        <end position="119"/>
    </location>
</feature>
<keyword evidence="1" id="KW-0238">DNA-binding</keyword>
<name>A0A229SUM0_9PSEU</name>
<proteinExistence type="predicted"/>
<dbReference type="AlphaFoldDB" id="A0A229SUM0"/>
<dbReference type="SMART" id="SM00421">
    <property type="entry name" value="HTH_LUXR"/>
    <property type="match status" value="1"/>
</dbReference>
<dbReference type="PROSITE" id="PS50043">
    <property type="entry name" value="HTH_LUXR_2"/>
    <property type="match status" value="1"/>
</dbReference>
<dbReference type="SUPFAM" id="SSF52172">
    <property type="entry name" value="CheY-like"/>
    <property type="match status" value="1"/>
</dbReference>
<dbReference type="PRINTS" id="PR00038">
    <property type="entry name" value="HTHLUXR"/>
</dbReference>
<dbReference type="Proteomes" id="UP000215199">
    <property type="component" value="Unassembled WGS sequence"/>
</dbReference>
<dbReference type="InterPro" id="IPR000792">
    <property type="entry name" value="Tscrpt_reg_LuxR_C"/>
</dbReference>
<dbReference type="PROSITE" id="PS50110">
    <property type="entry name" value="RESPONSE_REGULATORY"/>
    <property type="match status" value="1"/>
</dbReference>
<dbReference type="RefSeq" id="WP_093951555.1">
    <property type="nucleotide sequence ID" value="NZ_NMUL01000039.1"/>
</dbReference>
<evidence type="ECO:0000259" key="3">
    <source>
        <dbReference type="PROSITE" id="PS50043"/>
    </source>
</evidence>
<accession>A0A229SUM0</accession>
<evidence type="ECO:0000313" key="5">
    <source>
        <dbReference type="EMBL" id="OXM62666.1"/>
    </source>
</evidence>
<dbReference type="GO" id="GO:0006355">
    <property type="term" value="P:regulation of DNA-templated transcription"/>
    <property type="evidence" value="ECO:0007669"/>
    <property type="project" value="InterPro"/>
</dbReference>
<feature type="domain" description="HTH luxR-type" evidence="3">
    <location>
        <begin position="147"/>
        <end position="212"/>
    </location>
</feature>
<comment type="caution">
    <text evidence="5">The sequence shown here is derived from an EMBL/GenBank/DDBJ whole genome shotgun (WGS) entry which is preliminary data.</text>
</comment>
<keyword evidence="6" id="KW-1185">Reference proteome</keyword>
<dbReference type="SUPFAM" id="SSF46894">
    <property type="entry name" value="C-terminal effector domain of the bipartite response regulators"/>
    <property type="match status" value="1"/>
</dbReference>